<proteinExistence type="predicted"/>
<keyword evidence="2" id="KW-1185">Reference proteome</keyword>
<organism evidence="1 2">
    <name type="scientific">Ephemerocybe angulata</name>
    <dbReference type="NCBI Taxonomy" id="980116"/>
    <lineage>
        <taxon>Eukaryota</taxon>
        <taxon>Fungi</taxon>
        <taxon>Dikarya</taxon>
        <taxon>Basidiomycota</taxon>
        <taxon>Agaricomycotina</taxon>
        <taxon>Agaricomycetes</taxon>
        <taxon>Agaricomycetidae</taxon>
        <taxon>Agaricales</taxon>
        <taxon>Agaricineae</taxon>
        <taxon>Psathyrellaceae</taxon>
        <taxon>Ephemerocybe</taxon>
    </lineage>
</organism>
<comment type="caution">
    <text evidence="1">The sequence shown here is derived from an EMBL/GenBank/DDBJ whole genome shotgun (WGS) entry which is preliminary data.</text>
</comment>
<reference evidence="1 2" key="1">
    <citation type="submission" date="2020-07" db="EMBL/GenBank/DDBJ databases">
        <title>Comparative genomics of pyrophilous fungi reveals a link between fire events and developmental genes.</title>
        <authorList>
            <consortium name="DOE Joint Genome Institute"/>
            <person name="Steindorff A.S."/>
            <person name="Carver A."/>
            <person name="Calhoun S."/>
            <person name="Stillman K."/>
            <person name="Liu H."/>
            <person name="Lipzen A."/>
            <person name="Pangilinan J."/>
            <person name="Labutti K."/>
            <person name="Bruns T.D."/>
            <person name="Grigoriev I.V."/>
        </authorList>
    </citation>
    <scope>NUCLEOTIDE SEQUENCE [LARGE SCALE GENOMIC DNA]</scope>
    <source>
        <strain evidence="1 2">CBS 144469</strain>
    </source>
</reference>
<gene>
    <name evidence="1" type="ORF">DFP72DRAFT_851827</name>
</gene>
<dbReference type="EMBL" id="JACGCI010000058">
    <property type="protein sequence ID" value="KAF6750135.1"/>
    <property type="molecule type" value="Genomic_DNA"/>
</dbReference>
<dbReference type="OrthoDB" id="2956498at2759"/>
<dbReference type="AlphaFoldDB" id="A0A8H6HN83"/>
<evidence type="ECO:0008006" key="3">
    <source>
        <dbReference type="Google" id="ProtNLM"/>
    </source>
</evidence>
<accession>A0A8H6HN83</accession>
<evidence type="ECO:0000313" key="1">
    <source>
        <dbReference type="EMBL" id="KAF6750135.1"/>
    </source>
</evidence>
<protein>
    <recommendedName>
        <fullName evidence="3">F-box domain-containing protein</fullName>
    </recommendedName>
</protein>
<dbReference type="Proteomes" id="UP000521943">
    <property type="component" value="Unassembled WGS sequence"/>
</dbReference>
<name>A0A8H6HN83_9AGAR</name>
<evidence type="ECO:0000313" key="2">
    <source>
        <dbReference type="Proteomes" id="UP000521943"/>
    </source>
</evidence>
<sequence length="470" mass="53161">MQGTRGHEVIQNETPIHRLVNDILGLIFAFCVNPWHRMEVDSLKTEGRTLRSIHHVNRRWREVALSFPFLWGNTIDPDNSGVQWLELSLNRSRTAPLYIVSKAPERGRPVFQTRKKWELLETHFHRCVYLYALLGPNRGNHGVYDILFRNSESLESTLSFPSLTHVSILTLSTPRIQWSSGLSSLRCLVLTGLPPWAETLDIEPSAHISSFPALEEFHLNIGVAASSDILKSIETLDGCNFTLQIVLPGLSTTTADVVSAFWMATLRHFMSTPFTYVAVKYDGTVFRFLAMTSSNRTLQVTIDTTNAKIDDGSPGWEYLSTLPFEYRSALHTSAYISWFVMVKHFPAALTPVETLAIDSLRQDTFPIHMLFLLSHLPRVGRLRLQNTAATNPGWYQGLRVRPCTMPGDGADSSSNIMLPHLRLLELPIGVPAHVMETLVSPFVMYRQSRGAPIKVSSKQLYDRYKLLKIF</sequence>